<keyword evidence="3" id="KW-1185">Reference proteome</keyword>
<reference evidence="3" key="1">
    <citation type="journal article" date="2019" name="Int. J. Syst. Evol. Microbiol.">
        <title>The Global Catalogue of Microorganisms (GCM) 10K type strain sequencing project: providing services to taxonomists for standard genome sequencing and annotation.</title>
        <authorList>
            <consortium name="The Broad Institute Genomics Platform"/>
            <consortium name="The Broad Institute Genome Sequencing Center for Infectious Disease"/>
            <person name="Wu L."/>
            <person name="Ma J."/>
        </authorList>
    </citation>
    <scope>NUCLEOTIDE SEQUENCE [LARGE SCALE GENOMIC DNA]</scope>
    <source>
        <strain evidence="3">JCM 16961</strain>
    </source>
</reference>
<protein>
    <recommendedName>
        <fullName evidence="1">DUF2087 domain-containing protein</fullName>
    </recommendedName>
</protein>
<feature type="domain" description="DUF2087" evidence="1">
    <location>
        <begin position="108"/>
        <end position="176"/>
    </location>
</feature>
<name>A0ABP7DWW9_9MICC</name>
<gene>
    <name evidence="2" type="ORF">GCM10022377_24760</name>
</gene>
<proteinExistence type="predicted"/>
<comment type="caution">
    <text evidence="2">The sequence shown here is derived from an EMBL/GenBank/DDBJ whole genome shotgun (WGS) entry which is preliminary data.</text>
</comment>
<evidence type="ECO:0000313" key="2">
    <source>
        <dbReference type="EMBL" id="GAA3710200.1"/>
    </source>
</evidence>
<sequence>MEAMEAAHRGSDRPAPEEWRGLVSALLGDASRIALAEIVLGRVTADNVPGLGARKARGALRKLEPYTYADADGTLHLDDAKLASLLTAGQTPAGGRTVVERFLTADGRLRDYPARPGERRELLEHLARELFGADEELSEQAVNERLQRVTDEHATLRRYLVDFGLLSRLKDGTAYRLDG</sequence>
<evidence type="ECO:0000259" key="1">
    <source>
        <dbReference type="Pfam" id="PF09860"/>
    </source>
</evidence>
<dbReference type="InterPro" id="IPR018656">
    <property type="entry name" value="DUF2087"/>
</dbReference>
<accession>A0ABP7DWW9</accession>
<dbReference type="Proteomes" id="UP001501536">
    <property type="component" value="Unassembled WGS sequence"/>
</dbReference>
<dbReference type="Pfam" id="PF09860">
    <property type="entry name" value="DUF2087"/>
    <property type="match status" value="1"/>
</dbReference>
<evidence type="ECO:0000313" key="3">
    <source>
        <dbReference type="Proteomes" id="UP001501536"/>
    </source>
</evidence>
<dbReference type="EMBL" id="BAABCJ010000006">
    <property type="protein sequence ID" value="GAA3710200.1"/>
    <property type="molecule type" value="Genomic_DNA"/>
</dbReference>
<organism evidence="2 3">
    <name type="scientific">Zhihengliuella alba</name>
    <dbReference type="NCBI Taxonomy" id="547018"/>
    <lineage>
        <taxon>Bacteria</taxon>
        <taxon>Bacillati</taxon>
        <taxon>Actinomycetota</taxon>
        <taxon>Actinomycetes</taxon>
        <taxon>Micrococcales</taxon>
        <taxon>Micrococcaceae</taxon>
        <taxon>Zhihengliuella</taxon>
    </lineage>
</organism>